<feature type="compositionally biased region" description="Basic residues" evidence="4">
    <location>
        <begin position="1733"/>
        <end position="1742"/>
    </location>
</feature>
<feature type="compositionally biased region" description="Low complexity" evidence="4">
    <location>
        <begin position="837"/>
        <end position="849"/>
    </location>
</feature>
<feature type="compositionally biased region" description="Basic and acidic residues" evidence="4">
    <location>
        <begin position="409"/>
        <end position="430"/>
    </location>
</feature>
<evidence type="ECO:0000259" key="5">
    <source>
        <dbReference type="Pfam" id="PF06047"/>
    </source>
</evidence>
<feature type="compositionally biased region" description="Basic and acidic residues" evidence="4">
    <location>
        <begin position="264"/>
        <end position="274"/>
    </location>
</feature>
<evidence type="ECO:0000256" key="1">
    <source>
        <dbReference type="ARBA" id="ARBA00034703"/>
    </source>
</evidence>
<dbReference type="PANTHER" id="PTHR24117">
    <property type="entry name" value="AGAP007537-PB"/>
    <property type="match status" value="1"/>
</dbReference>
<feature type="domain" description="NF-kappa-B-activating protein C-terminal" evidence="5">
    <location>
        <begin position="448"/>
        <end position="541"/>
    </location>
</feature>
<feature type="compositionally biased region" description="Basic and acidic residues" evidence="4">
    <location>
        <begin position="70"/>
        <end position="82"/>
    </location>
</feature>
<feature type="compositionally biased region" description="Basic and acidic residues" evidence="4">
    <location>
        <begin position="308"/>
        <end position="320"/>
    </location>
</feature>
<feature type="region of interest" description="Disordered" evidence="4">
    <location>
        <begin position="599"/>
        <end position="693"/>
    </location>
</feature>
<dbReference type="InterPro" id="IPR036770">
    <property type="entry name" value="Ankyrin_rpt-contain_sf"/>
</dbReference>
<feature type="compositionally biased region" description="Polar residues" evidence="4">
    <location>
        <begin position="278"/>
        <end position="289"/>
    </location>
</feature>
<feature type="compositionally biased region" description="Low complexity" evidence="4">
    <location>
        <begin position="21"/>
        <end position="39"/>
    </location>
</feature>
<feature type="compositionally biased region" description="Basic residues" evidence="4">
    <location>
        <begin position="147"/>
        <end position="158"/>
    </location>
</feature>
<accession>A0A8S1CB64</accession>
<feature type="region of interest" description="Disordered" evidence="4">
    <location>
        <begin position="1119"/>
        <end position="1165"/>
    </location>
</feature>
<feature type="compositionally biased region" description="Basic and acidic residues" evidence="4">
    <location>
        <begin position="119"/>
        <end position="146"/>
    </location>
</feature>
<sequence length="2111" mass="235613">MPNALAMGRESPASKKRRRSWSSSSTSSSLSSSSSSSSDAGRKRSDRSSAKNKQRPLNSRRETRRRSPGGRKDRSFSGERNGRALSTASFDSMDLEKMSKKKDAITKLREKLGSTSDEPQPREGLHPKVSTDKKRPSPSRKRESPSRLRRSRSPRRRDTRSPKQSEKSHIRRSRSPAGHRSNRHADERQRRESYAPAKTDNFRHKSPDNKRRRSESPRQKFGDRRPSGKSTKRNSPGKSLDRPERTERKRSRSFERPNYSKGSINDKRWKHDGYLELQNESMNPPQSTGFDKGFNKRRHQNGGDDPYMDARRAQRVEICEKGVASLWANSPRPLSDSSDEDKKKKEAADGDDKKKKKRKLLKKLERKIKKEIIAEMLKKEKKKKKKKNKKKKDSSSESDGSESDSGDEWVEKPTKSSKSSKKEKLSKASDDEGGIVGPNIQKIALTHKEMGKALLPGEGAAMAAYVAEGKRIPRRGEIGLTSDEIASFESVGYVMSGSRHRRMEAVRIRKENQIYSADEKRALAMFSKDERQKREHKILDKCIRDSLKRQHELLKHPGRHTAILPGAAAAAAPPVAASQSAPPPQHQVFIPPQAKTEYRWAPPGSAATFPSSTGAKLGSYPPVSSRTPPYTPPSAGKASPYAAPPQQSKSPAVPASFYHQQQPPAKGLTSLPPSSSPSPAYYKPNQQTYPQFNSRGLPQVFETSKVQPVAIAKTANSASSTAKLSSSAPAASLTNHNMSSRYPQISPLDRNSFAQQYQGYPTSKLYYSSYPSTSATAASHVVASATATTPNYPTMHTPTSWMSSFSQQQQQRQLSQQQQAARPSVVNHVSEQKNHSQPPQRQQQSLQPPKFAPPPAQKQRLGPKRDSPLDLSVRTIRRSADSTHDDEAAVRLLGGSAAPEMVRADTTQPPRLAQPPPPSEQARVDLSLPTLLRSQEIMPNYHRPSFRIPNNSNESEKAREAMAVSSLLSLEHKFGPQPAKQAVPHSPSPHHTNHSPATLSNHRQPSPSQQNHTPHYQYQHQPSQTQQHPQQQSLPTFHHFLPSKMDNVAQYNHHPPTSNNQQMMYQQMNYQYYQKVNQSPQPPIPMPKHNNLAADKRVLSILRNSLETKNANQQRLLAESAANQQQQQGIRMQVPTAPHPPQQPAKLTAPKQHSEIPCPSQVSYPLTPQQLTPDLDGLADLAASRIRTKAELKQLGGDFQQTQLLSPTASYCGRCSHQGCICQKCRNCPEGAPCMCRKDKIAAPVSSRKVSDTRSSTETSVFDFPDSDPETSGPTSVSDLRKNRKAPNADTPPFSEAPALPLVEQSEPDPEWDSVCSNLVTSLETKVSKCIRTAQHSFQAARKRKQVQEEKMKAKIIKLEAQMKEENELIESVIKTTSESDMLLGLTDKKIKLEPVLKPSVLLDKLQEDEEKSVLSDSSVDAVPARLKKKLPAPSSSESDYEEELTLAERQVHRGLLQSSSSESSEESSSSEESDWSDDVGKSVAGRLRNPRNKGRTYNTRRNKGGKKAKVGRKRKVGIISSDEEDEVDGNNDDDDESDSSSDSSQPKRRTRRSGKRSKTVSRSPSPVVRKTRNSKGKSVATKKDSDIDQKLKIKRAKEKPVKEKNKPNKKSPKLAAEKPDKSISENSMDNGFYPGWENELDQTPIRQHQPKSAEERPTLLAIRDVELSDSSSSMPGRPRKKNEKVSQEVLKKLANKLKNKAVETTAPEKRTTKSEPDQTEGEPKKICSPLRKGLRQRRRSSRLSGNMDRRHLRSAAQHRSNRILLNSKKHLRRRDIMDKEKSGDSPQKVKKSPIKTRRKLRSSGFDYLRKKKKKKEGSETSSTTTTKKRSSSNKQKSLEEIANEVRSWVVNKGLGETVLHRAARTCRNDVAAYCLESLGMDPSSKDNAGYTPLHVACARGHLSMARLLLMYGALVDSSAQGGIRPLHEASECGHIELMRLLLSYGADPLLFNYSNQTSMDLGTPDAQILLSEHLNDVQGKPSNAWDFKFYVNLEPEDNGFDVFDDAPISECASLKEEEPDFEDLTPLMGPGNCSPFSQPATFWVRGESDSYMILSEVCSHLGHSQDWLKKSLKSANWNPDPNKLKSSIVLIKVDKELTKLLASAGQKQKR</sequence>
<dbReference type="PROSITE" id="PS50088">
    <property type="entry name" value="ANK_REPEAT"/>
    <property type="match status" value="2"/>
</dbReference>
<reference evidence="6 7" key="1">
    <citation type="submission" date="2020-04" db="EMBL/GenBank/DDBJ databases">
        <authorList>
            <person name="Alioto T."/>
            <person name="Alioto T."/>
            <person name="Gomez Garrido J."/>
        </authorList>
    </citation>
    <scope>NUCLEOTIDE SEQUENCE [LARGE SCALE GENOMIC DNA]</scope>
</reference>
<feature type="compositionally biased region" description="Basic and acidic residues" evidence="4">
    <location>
        <begin position="239"/>
        <end position="255"/>
    </location>
</feature>
<feature type="compositionally biased region" description="Acidic residues" evidence="4">
    <location>
        <begin position="1522"/>
        <end position="1540"/>
    </location>
</feature>
<dbReference type="GO" id="GO:0000122">
    <property type="term" value="P:negative regulation of transcription by RNA polymerase II"/>
    <property type="evidence" value="ECO:0007669"/>
    <property type="project" value="TreeGrafter"/>
</dbReference>
<dbReference type="Pfam" id="PF12796">
    <property type="entry name" value="Ank_2"/>
    <property type="match status" value="1"/>
</dbReference>
<dbReference type="OrthoDB" id="273141at2759"/>
<feature type="compositionally biased region" description="Polar residues" evidence="4">
    <location>
        <begin position="1119"/>
        <end position="1130"/>
    </location>
</feature>
<dbReference type="Pfam" id="PF06047">
    <property type="entry name" value="Nkap_C"/>
    <property type="match status" value="1"/>
</dbReference>
<feature type="compositionally biased region" description="Basic and acidic residues" evidence="4">
    <location>
        <begin position="1707"/>
        <end position="1726"/>
    </location>
</feature>
<feature type="compositionally biased region" description="Basic and acidic residues" evidence="4">
    <location>
        <begin position="183"/>
        <end position="193"/>
    </location>
</feature>
<feature type="region of interest" description="Disordered" evidence="4">
    <location>
        <begin position="716"/>
        <end position="742"/>
    </location>
</feature>
<feature type="compositionally biased region" description="Basic residues" evidence="4">
    <location>
        <begin position="1789"/>
        <end position="1802"/>
    </location>
</feature>
<feature type="compositionally biased region" description="Basic and acidic residues" evidence="4">
    <location>
        <begin position="1582"/>
        <end position="1592"/>
    </location>
</feature>
<feature type="compositionally biased region" description="Basic and acidic residues" evidence="4">
    <location>
        <begin position="40"/>
        <end position="49"/>
    </location>
</feature>
<dbReference type="InterPro" id="IPR002110">
    <property type="entry name" value="Ankyrin_rpt"/>
</dbReference>
<dbReference type="Proteomes" id="UP000494165">
    <property type="component" value="Unassembled WGS sequence"/>
</dbReference>
<feature type="compositionally biased region" description="Basic and acidic residues" evidence="4">
    <location>
        <begin position="200"/>
        <end position="226"/>
    </location>
</feature>
<feature type="compositionally biased region" description="Low complexity" evidence="4">
    <location>
        <begin position="1009"/>
        <end position="1032"/>
    </location>
</feature>
<feature type="compositionally biased region" description="Basic residues" evidence="4">
    <location>
        <begin position="1547"/>
        <end position="1560"/>
    </location>
</feature>
<feature type="repeat" description="ANK" evidence="2">
    <location>
        <begin position="1922"/>
        <end position="1954"/>
    </location>
</feature>
<feature type="compositionally biased region" description="Basic and acidic residues" evidence="4">
    <location>
        <begin position="1775"/>
        <end position="1784"/>
    </location>
</feature>
<dbReference type="GO" id="GO:0003682">
    <property type="term" value="F:chromatin binding"/>
    <property type="evidence" value="ECO:0007669"/>
    <property type="project" value="InterPro"/>
</dbReference>
<protein>
    <recommendedName>
        <fullName evidence="5">NF-kappa-B-activating protein C-terminal domain-containing protein</fullName>
    </recommendedName>
</protein>
<dbReference type="SUPFAM" id="SSF48403">
    <property type="entry name" value="Ankyrin repeat"/>
    <property type="match status" value="1"/>
</dbReference>
<evidence type="ECO:0000313" key="6">
    <source>
        <dbReference type="EMBL" id="CAB3362689.1"/>
    </source>
</evidence>
<dbReference type="PROSITE" id="PS50297">
    <property type="entry name" value="ANK_REP_REGION"/>
    <property type="match status" value="2"/>
</dbReference>
<feature type="compositionally biased region" description="Acidic residues" evidence="4">
    <location>
        <begin position="1464"/>
        <end position="1478"/>
    </location>
</feature>
<feature type="compositionally biased region" description="Basic residues" evidence="4">
    <location>
        <begin position="354"/>
        <end position="363"/>
    </location>
</feature>
<feature type="compositionally biased region" description="Basic residues" evidence="4">
    <location>
        <begin position="1489"/>
        <end position="1517"/>
    </location>
</feature>
<proteinExistence type="inferred from homology"/>
<comment type="similarity">
    <text evidence="1">Belongs to the BCOR family.</text>
</comment>
<feature type="compositionally biased region" description="Acidic residues" evidence="4">
    <location>
        <begin position="399"/>
        <end position="408"/>
    </location>
</feature>
<keyword evidence="2" id="KW-0040">ANK repeat</keyword>
<evidence type="ECO:0000256" key="3">
    <source>
        <dbReference type="SAM" id="Coils"/>
    </source>
</evidence>
<name>A0A8S1CB64_9INSE</name>
<feature type="region of interest" description="Disordered" evidence="4">
    <location>
        <begin position="976"/>
        <end position="1032"/>
    </location>
</feature>
<feature type="compositionally biased region" description="Basic residues" evidence="4">
    <location>
        <begin position="379"/>
        <end position="392"/>
    </location>
</feature>
<dbReference type="GO" id="GO:0005634">
    <property type="term" value="C:nucleus"/>
    <property type="evidence" value="ECO:0007669"/>
    <property type="project" value="TreeGrafter"/>
</dbReference>
<keyword evidence="3" id="KW-0175">Coiled coil</keyword>
<evidence type="ECO:0000313" key="7">
    <source>
        <dbReference type="Proteomes" id="UP000494165"/>
    </source>
</evidence>
<feature type="coiled-coil region" evidence="3">
    <location>
        <begin position="1342"/>
        <end position="1376"/>
    </location>
</feature>
<dbReference type="Gene3D" id="1.25.40.20">
    <property type="entry name" value="Ankyrin repeat-containing domain"/>
    <property type="match status" value="1"/>
</dbReference>
<dbReference type="EMBL" id="CADEPI010000009">
    <property type="protein sequence ID" value="CAB3362689.1"/>
    <property type="molecule type" value="Genomic_DNA"/>
</dbReference>
<feature type="compositionally biased region" description="Polar residues" evidence="4">
    <location>
        <begin position="790"/>
        <end position="802"/>
    </location>
</feature>
<comment type="caution">
    <text evidence="6">The sequence shown here is derived from an EMBL/GenBank/DDBJ whole genome shotgun (WGS) entry which is preliminary data.</text>
</comment>
<dbReference type="InterPro" id="IPR047144">
    <property type="entry name" value="BCOR-like"/>
</dbReference>
<feature type="region of interest" description="Disordered" evidence="4">
    <location>
        <begin position="1"/>
        <end position="363"/>
    </location>
</feature>
<evidence type="ECO:0000256" key="2">
    <source>
        <dbReference type="PROSITE-ProRule" id="PRU00023"/>
    </source>
</evidence>
<feature type="compositionally biased region" description="Low complexity" evidence="4">
    <location>
        <begin position="716"/>
        <end position="735"/>
    </location>
</feature>
<feature type="region of interest" description="Disordered" evidence="4">
    <location>
        <begin position="1245"/>
        <end position="1299"/>
    </location>
</feature>
<dbReference type="PANTHER" id="PTHR24117:SF9">
    <property type="entry name" value="BCL-6 COREPRESSOR PCGF1 BINDING DOMAIN-CONTAINING PROTEIN"/>
    <property type="match status" value="1"/>
</dbReference>
<feature type="region of interest" description="Disordered" evidence="4">
    <location>
        <begin position="376"/>
        <end position="437"/>
    </location>
</feature>
<feature type="compositionally biased region" description="Low complexity" evidence="4">
    <location>
        <begin position="803"/>
        <end position="819"/>
    </location>
</feature>
<evidence type="ECO:0000256" key="4">
    <source>
        <dbReference type="SAM" id="MobiDB-lite"/>
    </source>
</evidence>
<keyword evidence="7" id="KW-1185">Reference proteome</keyword>
<feature type="repeat" description="ANK" evidence="2">
    <location>
        <begin position="1889"/>
        <end position="1921"/>
    </location>
</feature>
<organism evidence="6 7">
    <name type="scientific">Cloeon dipterum</name>
    <dbReference type="NCBI Taxonomy" id="197152"/>
    <lineage>
        <taxon>Eukaryota</taxon>
        <taxon>Metazoa</taxon>
        <taxon>Ecdysozoa</taxon>
        <taxon>Arthropoda</taxon>
        <taxon>Hexapoda</taxon>
        <taxon>Insecta</taxon>
        <taxon>Pterygota</taxon>
        <taxon>Palaeoptera</taxon>
        <taxon>Ephemeroptera</taxon>
        <taxon>Pisciforma</taxon>
        <taxon>Baetidae</taxon>
        <taxon>Cloeon</taxon>
    </lineage>
</organism>
<feature type="region of interest" description="Disordered" evidence="4">
    <location>
        <begin position="942"/>
        <end position="961"/>
    </location>
</feature>
<dbReference type="SMART" id="SM00248">
    <property type="entry name" value="ANK"/>
    <property type="match status" value="3"/>
</dbReference>
<feature type="compositionally biased region" description="Basic and acidic residues" evidence="4">
    <location>
        <begin position="340"/>
        <end position="353"/>
    </location>
</feature>
<feature type="region of interest" description="Disordered" evidence="4">
    <location>
        <begin position="790"/>
        <end position="871"/>
    </location>
</feature>
<feature type="compositionally biased region" description="Polar residues" evidence="4">
    <location>
        <begin position="684"/>
        <end position="693"/>
    </location>
</feature>
<feature type="region of interest" description="Disordered" evidence="4">
    <location>
        <begin position="1413"/>
        <end position="1839"/>
    </location>
</feature>
<dbReference type="GO" id="GO:0003714">
    <property type="term" value="F:transcription corepressor activity"/>
    <property type="evidence" value="ECO:0007669"/>
    <property type="project" value="TreeGrafter"/>
</dbReference>
<feature type="compositionally biased region" description="Polar residues" evidence="4">
    <location>
        <begin position="997"/>
        <end position="1008"/>
    </location>
</feature>
<feature type="compositionally biased region" description="Basic and acidic residues" evidence="4">
    <location>
        <begin position="94"/>
        <end position="112"/>
    </location>
</feature>
<dbReference type="InterPro" id="IPR009269">
    <property type="entry name" value="NKAP_C"/>
</dbReference>
<feature type="compositionally biased region" description="Basic and acidic residues" evidence="4">
    <location>
        <begin position="159"/>
        <end position="168"/>
    </location>
</feature>
<gene>
    <name evidence="6" type="ORF">CLODIP_2_CD14429</name>
</gene>